<dbReference type="PROSITE" id="PS01306">
    <property type="entry name" value="UPF0054"/>
    <property type="match status" value="1"/>
</dbReference>
<comment type="function">
    <text evidence="7">Single strand-specific metallo-endoribonuclease involved in late-stage 70S ribosome quality control and in maturation of the 3' terminus of the 16S rRNA.</text>
</comment>
<organism evidence="8 9">
    <name type="scientific">Flagellimonas aquimarina</name>
    <dbReference type="NCBI Taxonomy" id="2201895"/>
    <lineage>
        <taxon>Bacteria</taxon>
        <taxon>Pseudomonadati</taxon>
        <taxon>Bacteroidota</taxon>
        <taxon>Flavobacteriia</taxon>
        <taxon>Flavobacteriales</taxon>
        <taxon>Flavobacteriaceae</taxon>
        <taxon>Flagellimonas</taxon>
    </lineage>
</organism>
<feature type="binding site" evidence="7">
    <location>
        <position position="105"/>
    </location>
    <ligand>
        <name>Zn(2+)</name>
        <dbReference type="ChEBI" id="CHEBI:29105"/>
        <note>catalytic</note>
    </ligand>
</feature>
<comment type="caution">
    <text evidence="8">The sequence shown here is derived from an EMBL/GenBank/DDBJ whole genome shotgun (WGS) entry which is preliminary data.</text>
</comment>
<dbReference type="SUPFAM" id="SSF55486">
    <property type="entry name" value="Metalloproteases ('zincins'), catalytic domain"/>
    <property type="match status" value="1"/>
</dbReference>
<dbReference type="Proteomes" id="UP000245762">
    <property type="component" value="Unassembled WGS sequence"/>
</dbReference>
<protein>
    <recommendedName>
        <fullName evidence="7">Endoribonuclease YbeY</fullName>
        <ecNumber evidence="7">3.1.-.-</ecNumber>
    </recommendedName>
</protein>
<dbReference type="GO" id="GO:0006364">
    <property type="term" value="P:rRNA processing"/>
    <property type="evidence" value="ECO:0007669"/>
    <property type="project" value="UniProtKB-UniRule"/>
</dbReference>
<dbReference type="NCBIfam" id="TIGR00043">
    <property type="entry name" value="rRNA maturation RNase YbeY"/>
    <property type="match status" value="1"/>
</dbReference>
<accession>A0A316L4L5</accession>
<keyword evidence="5 7" id="KW-0378">Hydrolase</keyword>
<keyword evidence="7" id="KW-0698">rRNA processing</keyword>
<proteinExistence type="inferred from homology"/>
<evidence type="ECO:0000256" key="3">
    <source>
        <dbReference type="ARBA" id="ARBA00022723"/>
    </source>
</evidence>
<keyword evidence="3 7" id="KW-0479">Metal-binding</keyword>
<evidence type="ECO:0000256" key="7">
    <source>
        <dbReference type="HAMAP-Rule" id="MF_00009"/>
    </source>
</evidence>
<evidence type="ECO:0000256" key="4">
    <source>
        <dbReference type="ARBA" id="ARBA00022759"/>
    </source>
</evidence>
<dbReference type="RefSeq" id="WP_109660158.1">
    <property type="nucleotide sequence ID" value="NZ_QGEG01000001.1"/>
</dbReference>
<dbReference type="GO" id="GO:0008270">
    <property type="term" value="F:zinc ion binding"/>
    <property type="evidence" value="ECO:0007669"/>
    <property type="project" value="UniProtKB-UniRule"/>
</dbReference>
<dbReference type="GO" id="GO:0005737">
    <property type="term" value="C:cytoplasm"/>
    <property type="evidence" value="ECO:0007669"/>
    <property type="project" value="UniProtKB-SubCell"/>
</dbReference>
<dbReference type="PANTHER" id="PTHR46986:SF1">
    <property type="entry name" value="ENDORIBONUCLEASE YBEY, CHLOROPLASTIC"/>
    <property type="match status" value="1"/>
</dbReference>
<dbReference type="AlphaFoldDB" id="A0A316L4L5"/>
<keyword evidence="2 7" id="KW-0540">Nuclease</keyword>
<keyword evidence="7" id="KW-0963">Cytoplasm</keyword>
<evidence type="ECO:0000256" key="1">
    <source>
        <dbReference type="ARBA" id="ARBA00010875"/>
    </source>
</evidence>
<evidence type="ECO:0000256" key="6">
    <source>
        <dbReference type="ARBA" id="ARBA00022833"/>
    </source>
</evidence>
<reference evidence="8 9" key="1">
    <citation type="submission" date="2018-05" db="EMBL/GenBank/DDBJ databases">
        <title>Complete genome sequence of Flagellimonas aquimarina ECD12 isolated from seaweed Ecklonia cava.</title>
        <authorList>
            <person name="Choi S."/>
            <person name="Seong C."/>
        </authorList>
    </citation>
    <scope>NUCLEOTIDE SEQUENCE [LARGE SCALE GENOMIC DNA]</scope>
    <source>
        <strain evidence="8 9">ECD12</strain>
    </source>
</reference>
<dbReference type="EMBL" id="QGEG01000001">
    <property type="protein sequence ID" value="PWL39869.1"/>
    <property type="molecule type" value="Genomic_DNA"/>
</dbReference>
<evidence type="ECO:0000313" key="9">
    <source>
        <dbReference type="Proteomes" id="UP000245762"/>
    </source>
</evidence>
<dbReference type="PANTHER" id="PTHR46986">
    <property type="entry name" value="ENDORIBONUCLEASE YBEY, CHLOROPLASTIC"/>
    <property type="match status" value="1"/>
</dbReference>
<feature type="binding site" evidence="7">
    <location>
        <position position="109"/>
    </location>
    <ligand>
        <name>Zn(2+)</name>
        <dbReference type="ChEBI" id="CHEBI:29105"/>
        <note>catalytic</note>
    </ligand>
</feature>
<keyword evidence="7" id="KW-0690">Ribosome biogenesis</keyword>
<dbReference type="InterPro" id="IPR002036">
    <property type="entry name" value="YbeY"/>
</dbReference>
<dbReference type="HAMAP" id="MF_00009">
    <property type="entry name" value="Endoribonucl_YbeY"/>
    <property type="match status" value="1"/>
</dbReference>
<keyword evidence="9" id="KW-1185">Reference proteome</keyword>
<dbReference type="InterPro" id="IPR020549">
    <property type="entry name" value="YbeY_CS"/>
</dbReference>
<dbReference type="OrthoDB" id="9811984at2"/>
<dbReference type="InterPro" id="IPR023091">
    <property type="entry name" value="MetalPrtase_cat_dom_sf_prd"/>
</dbReference>
<dbReference type="Gene3D" id="3.40.390.30">
    <property type="entry name" value="Metalloproteases ('zincins'), catalytic domain"/>
    <property type="match status" value="1"/>
</dbReference>
<dbReference type="GO" id="GO:0004222">
    <property type="term" value="F:metalloendopeptidase activity"/>
    <property type="evidence" value="ECO:0007669"/>
    <property type="project" value="InterPro"/>
</dbReference>
<evidence type="ECO:0000256" key="2">
    <source>
        <dbReference type="ARBA" id="ARBA00022722"/>
    </source>
</evidence>
<comment type="similarity">
    <text evidence="1 7">Belongs to the endoribonuclease YbeY family.</text>
</comment>
<dbReference type="EC" id="3.1.-.-" evidence="7"/>
<dbReference type="GO" id="GO:0004521">
    <property type="term" value="F:RNA endonuclease activity"/>
    <property type="evidence" value="ECO:0007669"/>
    <property type="project" value="UniProtKB-UniRule"/>
</dbReference>
<keyword evidence="4 7" id="KW-0255">Endonuclease</keyword>
<comment type="subcellular location">
    <subcellularLocation>
        <location evidence="7">Cytoplasm</location>
    </subcellularLocation>
</comment>
<evidence type="ECO:0000256" key="5">
    <source>
        <dbReference type="ARBA" id="ARBA00022801"/>
    </source>
</evidence>
<evidence type="ECO:0000313" key="8">
    <source>
        <dbReference type="EMBL" id="PWL39869.1"/>
    </source>
</evidence>
<dbReference type="Pfam" id="PF02130">
    <property type="entry name" value="YbeY"/>
    <property type="match status" value="1"/>
</dbReference>
<name>A0A316L4L5_9FLAO</name>
<feature type="binding site" evidence="7">
    <location>
        <position position="115"/>
    </location>
    <ligand>
        <name>Zn(2+)</name>
        <dbReference type="ChEBI" id="CHEBI:29105"/>
        <note>catalytic</note>
    </ligand>
</feature>
<sequence length="139" mass="16133">MIDFHFKSEFVLEDKTHYSDWVARIIESEGFVVGQLDYVFCADDELLGINQKYLNHDTYTDIITFDYSSGKTLSGDIFISTERVAENALVYKVSLETELLRVMCHGVLHLMGFSDKTDDEKVLMRGKEEEKIKLFHVEH</sequence>
<keyword evidence="6 7" id="KW-0862">Zinc</keyword>
<comment type="cofactor">
    <cofactor evidence="7">
        <name>Zn(2+)</name>
        <dbReference type="ChEBI" id="CHEBI:29105"/>
    </cofactor>
    <text evidence="7">Binds 1 zinc ion.</text>
</comment>
<gene>
    <name evidence="7 8" type="primary">ybeY</name>
    <name evidence="8" type="ORF">DKG77_03295</name>
</gene>